<accession>A0A059BB58</accession>
<dbReference type="InterPro" id="IPR003591">
    <property type="entry name" value="Leu-rich_rpt_typical-subtyp"/>
</dbReference>
<evidence type="ECO:0000256" key="5">
    <source>
        <dbReference type="ARBA" id="ARBA00022692"/>
    </source>
</evidence>
<dbReference type="InterPro" id="IPR001611">
    <property type="entry name" value="Leu-rich_rpt"/>
</dbReference>
<dbReference type="Gene3D" id="3.80.10.10">
    <property type="entry name" value="Ribonuclease Inhibitor"/>
    <property type="match status" value="4"/>
</dbReference>
<dbReference type="FunFam" id="3.80.10.10:FF:000095">
    <property type="entry name" value="LRR receptor-like serine/threonine-protein kinase GSO1"/>
    <property type="match status" value="2"/>
</dbReference>
<keyword evidence="5" id="KW-0812">Transmembrane</keyword>
<dbReference type="PANTHER" id="PTHR48063">
    <property type="entry name" value="LRR RECEPTOR-LIKE KINASE"/>
    <property type="match status" value="1"/>
</dbReference>
<dbReference type="Pfam" id="PF08263">
    <property type="entry name" value="LRRNT_2"/>
    <property type="match status" value="1"/>
</dbReference>
<evidence type="ECO:0000256" key="2">
    <source>
        <dbReference type="ARBA" id="ARBA00009592"/>
    </source>
</evidence>
<dbReference type="InterPro" id="IPR013210">
    <property type="entry name" value="LRR_N_plant-typ"/>
</dbReference>
<keyword evidence="7" id="KW-0677">Repeat</keyword>
<keyword evidence="6 12" id="KW-0732">Signal</keyword>
<evidence type="ECO:0000256" key="8">
    <source>
        <dbReference type="ARBA" id="ARBA00022989"/>
    </source>
</evidence>
<reference evidence="14" key="1">
    <citation type="submission" date="2013-07" db="EMBL/GenBank/DDBJ databases">
        <title>The genome of Eucalyptus grandis.</title>
        <authorList>
            <person name="Schmutz J."/>
            <person name="Hayes R."/>
            <person name="Myburg A."/>
            <person name="Tuskan G."/>
            <person name="Grattapaglia D."/>
            <person name="Rokhsar D.S."/>
        </authorList>
    </citation>
    <scope>NUCLEOTIDE SEQUENCE</scope>
    <source>
        <tissue evidence="14">Leaf extractions</tissue>
    </source>
</reference>
<keyword evidence="9" id="KW-0472">Membrane</keyword>
<evidence type="ECO:0000313" key="14">
    <source>
        <dbReference type="EMBL" id="KCW63136.1"/>
    </source>
</evidence>
<comment type="subcellular location">
    <subcellularLocation>
        <location evidence="1">Cell membrane</location>
        <topology evidence="1">Single-pass type I membrane protein</topology>
    </subcellularLocation>
</comment>
<keyword evidence="8" id="KW-1133">Transmembrane helix</keyword>
<keyword evidence="4" id="KW-0433">Leucine-rich repeat</keyword>
<evidence type="ECO:0000256" key="6">
    <source>
        <dbReference type="ARBA" id="ARBA00022729"/>
    </source>
</evidence>
<dbReference type="Pfam" id="PF13855">
    <property type="entry name" value="LRR_8"/>
    <property type="match status" value="1"/>
</dbReference>
<gene>
    <name evidence="14" type="ORF">EUGRSUZ_G00747</name>
</gene>
<dbReference type="OMA" id="YSICHLE"/>
<feature type="chain" id="PRO_5001568295" description="Leucine-rich repeat-containing N-terminal plant-type domain-containing protein" evidence="12">
    <location>
        <begin position="29"/>
        <end position="912"/>
    </location>
</feature>
<keyword evidence="10" id="KW-0675">Receptor</keyword>
<dbReference type="PRINTS" id="PR00019">
    <property type="entry name" value="LEURICHRPT"/>
</dbReference>
<dbReference type="EMBL" id="KK198759">
    <property type="protein sequence ID" value="KCW63136.1"/>
    <property type="molecule type" value="Genomic_DNA"/>
</dbReference>
<dbReference type="SUPFAM" id="SSF52075">
    <property type="entry name" value="Outer arm dynein light chain 1"/>
    <property type="match status" value="1"/>
</dbReference>
<dbReference type="SMART" id="SM00365">
    <property type="entry name" value="LRR_SD22"/>
    <property type="match status" value="10"/>
</dbReference>
<dbReference type="SMART" id="SM00369">
    <property type="entry name" value="LRR_TYP"/>
    <property type="match status" value="9"/>
</dbReference>
<dbReference type="SUPFAM" id="SSF52047">
    <property type="entry name" value="RNI-like"/>
    <property type="match status" value="1"/>
</dbReference>
<keyword evidence="11" id="KW-0325">Glycoprotein</keyword>
<dbReference type="PROSITE" id="PS51450">
    <property type="entry name" value="LRR"/>
    <property type="match status" value="2"/>
</dbReference>
<dbReference type="InterPro" id="IPR046956">
    <property type="entry name" value="RLP23-like"/>
</dbReference>
<evidence type="ECO:0000256" key="10">
    <source>
        <dbReference type="ARBA" id="ARBA00023170"/>
    </source>
</evidence>
<feature type="non-terminal residue" evidence="14">
    <location>
        <position position="912"/>
    </location>
</feature>
<evidence type="ECO:0000256" key="3">
    <source>
        <dbReference type="ARBA" id="ARBA00022475"/>
    </source>
</evidence>
<evidence type="ECO:0000256" key="11">
    <source>
        <dbReference type="ARBA" id="ARBA00023180"/>
    </source>
</evidence>
<dbReference type="PANTHER" id="PTHR48063:SF112">
    <property type="entry name" value="RECEPTOR LIKE PROTEIN 30-LIKE"/>
    <property type="match status" value="1"/>
</dbReference>
<organism evidence="14">
    <name type="scientific">Eucalyptus grandis</name>
    <name type="common">Flooded gum</name>
    <dbReference type="NCBI Taxonomy" id="71139"/>
    <lineage>
        <taxon>Eukaryota</taxon>
        <taxon>Viridiplantae</taxon>
        <taxon>Streptophyta</taxon>
        <taxon>Embryophyta</taxon>
        <taxon>Tracheophyta</taxon>
        <taxon>Spermatophyta</taxon>
        <taxon>Magnoliopsida</taxon>
        <taxon>eudicotyledons</taxon>
        <taxon>Gunneridae</taxon>
        <taxon>Pentapetalae</taxon>
        <taxon>rosids</taxon>
        <taxon>malvids</taxon>
        <taxon>Myrtales</taxon>
        <taxon>Myrtaceae</taxon>
        <taxon>Myrtoideae</taxon>
        <taxon>Eucalypteae</taxon>
        <taxon>Eucalyptus</taxon>
    </lineage>
</organism>
<dbReference type="InParanoid" id="A0A059BB58"/>
<dbReference type="Pfam" id="PF00560">
    <property type="entry name" value="LRR_1"/>
    <property type="match status" value="10"/>
</dbReference>
<evidence type="ECO:0000259" key="13">
    <source>
        <dbReference type="Pfam" id="PF08263"/>
    </source>
</evidence>
<evidence type="ECO:0000256" key="7">
    <source>
        <dbReference type="ARBA" id="ARBA00022737"/>
    </source>
</evidence>
<evidence type="ECO:0000256" key="12">
    <source>
        <dbReference type="SAM" id="SignalP"/>
    </source>
</evidence>
<proteinExistence type="inferred from homology"/>
<protein>
    <recommendedName>
        <fullName evidence="13">Leucine-rich repeat-containing N-terminal plant-type domain-containing protein</fullName>
    </recommendedName>
</protein>
<dbReference type="Gramene" id="KCW63136">
    <property type="protein sequence ID" value="KCW63136"/>
    <property type="gene ID" value="EUGRSUZ_G00747"/>
</dbReference>
<evidence type="ECO:0000256" key="9">
    <source>
        <dbReference type="ARBA" id="ARBA00023136"/>
    </source>
</evidence>
<keyword evidence="3" id="KW-1003">Cell membrane</keyword>
<dbReference type="FunFam" id="3.80.10.10:FF:000213">
    <property type="entry name" value="Tyrosine-sulfated glycopeptide receptor 1"/>
    <property type="match status" value="1"/>
</dbReference>
<feature type="domain" description="Leucine-rich repeat-containing N-terminal plant-type" evidence="13">
    <location>
        <begin position="38"/>
        <end position="75"/>
    </location>
</feature>
<dbReference type="AlphaFoldDB" id="A0A059BB58"/>
<feature type="signal peptide" evidence="12">
    <location>
        <begin position="1"/>
        <end position="28"/>
    </location>
</feature>
<dbReference type="SUPFAM" id="SSF52058">
    <property type="entry name" value="L domain-like"/>
    <property type="match status" value="1"/>
</dbReference>
<evidence type="ECO:0000256" key="1">
    <source>
        <dbReference type="ARBA" id="ARBA00004251"/>
    </source>
</evidence>
<sequence length="912" mass="102241">MASYFYSNFVPTLLCALLLIQTLEFGHSIALTNVRCIATEREALLKFKQNLTDPSRRLGSWTGEGCCKWEGVKCSEKTGHVSKLNLRNPCDGLESCNLGGKIHPALNELKFLKYLDLSFNDFITHKTQKFLTSLHKLEYLNLSFAGHGQISNQLSNLSSLRYLDLSGWGFWEPSLSTEKLRSLSTFSNLKYLDLSYNSLINPKEWLSSINMLSSLECLLLTGCDLEDAFASLPVNFTTLRFLDLSQNSINSSIPPWFQNFSKLEHLDLSDNDLQGIFPTFILENNQWLRFLGVSSNRMEGQLLKNSSIFCNLQVLMLSSNKFSGRIFDTKDDALNCRRSNLKIVDIYNNNFSGYLPNQLGNFKDLEFLDLSQNSISGPILDTMGQLLSLTMLNLSFNKLSGTIPESVGQISNLKVMDISNNQLDGIVDQLHFANLTNLIVLNIYSNRLVINVSASWVPPFQIQEIRMSSCKVGPEFPNWLRMQKEVSILDMSNASISDEVPHWLLDVLSNVEQLDLSSNMLRGNISRIIGKKMPLLTEVSLSRNNLSGGIPNSLCMLDALSILDLSKNQLFGRLPRCWRKSQAFLFWISLGDNKIDGQIPYSICHLEQLKVLGLHENGLKGVLPKCLLKLDLVILDLSDNQLTGRIPLFGNPRSFKMINLGNNYFTGKIPLQLCHLAELQYLSLSHNNLYGGIPRCFDNFSRMWANSTLSPVDGKGIFLVNFRIKRIFLDIIEARNMVLPIVVRIKRRSMEYTRTLPYLFSIDLSSNALDGQIPVGLTRLAQLKNLNLSQNKLIGKIPSDIGNLKNLESLDLSNNELSGEIPPSISNLDFLSCLDLSYNNLSGPIPSGNHLSTLDDGSTYRGNNGLCGAPPLKVCPRDELTNMGRQAYHNSSEDESNEGNSAIVWFYSGLGP</sequence>
<evidence type="ECO:0000256" key="4">
    <source>
        <dbReference type="ARBA" id="ARBA00022614"/>
    </source>
</evidence>
<dbReference type="InterPro" id="IPR032675">
    <property type="entry name" value="LRR_dom_sf"/>
</dbReference>
<dbReference type="GO" id="GO:0005886">
    <property type="term" value="C:plasma membrane"/>
    <property type="evidence" value="ECO:0007669"/>
    <property type="project" value="UniProtKB-SubCell"/>
</dbReference>
<name>A0A059BB58_EUCGR</name>
<comment type="similarity">
    <text evidence="2">Belongs to the RLP family.</text>
</comment>